<evidence type="ECO:0000256" key="1">
    <source>
        <dbReference type="ARBA" id="ARBA00023157"/>
    </source>
</evidence>
<evidence type="ECO:0000313" key="4">
    <source>
        <dbReference type="Proteomes" id="UP000609346"/>
    </source>
</evidence>
<dbReference type="InterPro" id="IPR036249">
    <property type="entry name" value="Thioredoxin-like_sf"/>
</dbReference>
<protein>
    <submittedName>
        <fullName evidence="3">Redoxin domain-containing protein</fullName>
    </submittedName>
</protein>
<name>A0ABR8N1F9_9BACL</name>
<evidence type="ECO:0000313" key="3">
    <source>
        <dbReference type="EMBL" id="MBD3921376.1"/>
    </source>
</evidence>
<keyword evidence="1" id="KW-1015">Disulfide bond</keyword>
<dbReference type="PANTHER" id="PTHR42852">
    <property type="entry name" value="THIOL:DISULFIDE INTERCHANGE PROTEIN DSBE"/>
    <property type="match status" value="1"/>
</dbReference>
<dbReference type="PANTHER" id="PTHR42852:SF13">
    <property type="entry name" value="PROTEIN DIPZ"/>
    <property type="match status" value="1"/>
</dbReference>
<reference evidence="3 4" key="1">
    <citation type="submission" date="2020-09" db="EMBL/GenBank/DDBJ databases">
        <title>Paenibacillus sp. strain PR3 16S rRNA gene Genome sequencing and assembly.</title>
        <authorList>
            <person name="Kim J."/>
        </authorList>
    </citation>
    <scope>NUCLEOTIDE SEQUENCE [LARGE SCALE GENOMIC DNA]</scope>
    <source>
        <strain evidence="3 4">PR3</strain>
    </source>
</reference>
<dbReference type="CDD" id="cd02966">
    <property type="entry name" value="TlpA_like_family"/>
    <property type="match status" value="1"/>
</dbReference>
<dbReference type="InterPro" id="IPR017937">
    <property type="entry name" value="Thioredoxin_CS"/>
</dbReference>
<gene>
    <name evidence="3" type="ORF">H8B09_21585</name>
</gene>
<dbReference type="EMBL" id="JACXZA010000005">
    <property type="protein sequence ID" value="MBD3921376.1"/>
    <property type="molecule type" value="Genomic_DNA"/>
</dbReference>
<dbReference type="SUPFAM" id="SSF52833">
    <property type="entry name" value="Thioredoxin-like"/>
    <property type="match status" value="1"/>
</dbReference>
<dbReference type="InterPro" id="IPR013766">
    <property type="entry name" value="Thioredoxin_domain"/>
</dbReference>
<dbReference type="Pfam" id="PF00578">
    <property type="entry name" value="AhpC-TSA"/>
    <property type="match status" value="1"/>
</dbReference>
<comment type="caution">
    <text evidence="3">The sequence shown here is derived from an EMBL/GenBank/DDBJ whole genome shotgun (WGS) entry which is preliminary data.</text>
</comment>
<dbReference type="Gene3D" id="3.40.30.10">
    <property type="entry name" value="Glutaredoxin"/>
    <property type="match status" value="1"/>
</dbReference>
<dbReference type="PROSITE" id="PS51352">
    <property type="entry name" value="THIOREDOXIN_2"/>
    <property type="match status" value="1"/>
</dbReference>
<dbReference type="Proteomes" id="UP000609346">
    <property type="component" value="Unassembled WGS sequence"/>
</dbReference>
<dbReference type="InterPro" id="IPR050553">
    <property type="entry name" value="Thioredoxin_ResA/DsbE_sf"/>
</dbReference>
<evidence type="ECO:0000259" key="2">
    <source>
        <dbReference type="PROSITE" id="PS51352"/>
    </source>
</evidence>
<accession>A0ABR8N1F9</accession>
<organism evidence="3 4">
    <name type="scientific">Paenibacillus terricola</name>
    <dbReference type="NCBI Taxonomy" id="2763503"/>
    <lineage>
        <taxon>Bacteria</taxon>
        <taxon>Bacillati</taxon>
        <taxon>Bacillota</taxon>
        <taxon>Bacilli</taxon>
        <taxon>Bacillales</taxon>
        <taxon>Paenibacillaceae</taxon>
        <taxon>Paenibacillus</taxon>
    </lineage>
</organism>
<sequence>MKKSIIGVFVLLALVAYGLYQNKTAGSGNSSTDAQLLQQTDTGTRKGEQAPDFELKDLGGNAVRLSDYRGRTVFINFWATWCPPCKAEMPHMERVYKDYAARDVVILSVNLTTTEAKASDVDDFVSEYGLTFPVVLDEAGIIKRQYKVTAYPTTYVIDKNGIIRNKYAGAINDEIMTKAIRQLE</sequence>
<dbReference type="PROSITE" id="PS00194">
    <property type="entry name" value="THIOREDOXIN_1"/>
    <property type="match status" value="1"/>
</dbReference>
<proteinExistence type="predicted"/>
<dbReference type="InterPro" id="IPR000866">
    <property type="entry name" value="AhpC/TSA"/>
</dbReference>
<dbReference type="RefSeq" id="WP_191205634.1">
    <property type="nucleotide sequence ID" value="NZ_JACXZA010000005.1"/>
</dbReference>
<keyword evidence="4" id="KW-1185">Reference proteome</keyword>
<feature type="domain" description="Thioredoxin" evidence="2">
    <location>
        <begin position="44"/>
        <end position="184"/>
    </location>
</feature>